<proteinExistence type="predicted"/>
<feature type="transmembrane region" description="Helical" evidence="2">
    <location>
        <begin position="72"/>
        <end position="95"/>
    </location>
</feature>
<evidence type="ECO:0000313" key="3">
    <source>
        <dbReference type="EMBL" id="NEN04498.1"/>
    </source>
</evidence>
<organism evidence="3 4">
    <name type="scientific">Leifsonia tongyongensis</name>
    <dbReference type="NCBI Taxonomy" id="1268043"/>
    <lineage>
        <taxon>Bacteria</taxon>
        <taxon>Bacillati</taxon>
        <taxon>Actinomycetota</taxon>
        <taxon>Actinomycetes</taxon>
        <taxon>Micrococcales</taxon>
        <taxon>Microbacteriaceae</taxon>
        <taxon>Leifsonia</taxon>
    </lineage>
</organism>
<dbReference type="EMBL" id="JAAGWY010000001">
    <property type="protein sequence ID" value="NEN04498.1"/>
    <property type="molecule type" value="Genomic_DNA"/>
</dbReference>
<keyword evidence="2" id="KW-0472">Membrane</keyword>
<keyword evidence="2" id="KW-1133">Transmembrane helix</keyword>
<reference evidence="3 4" key="1">
    <citation type="journal article" date="2014" name="J. Microbiol.">
        <title>Diaminobutyricibacter tongyongensis gen. nov., sp. nov. and Homoserinibacter gongjuensis gen. nov., sp. nov. belong to the family Microbacteriaceae.</title>
        <authorList>
            <person name="Kim S.J."/>
            <person name="Ahn J.H."/>
            <person name="Weon H.Y."/>
            <person name="Hamada M."/>
            <person name="Suzuki K."/>
            <person name="Kwon S.W."/>
        </authorList>
    </citation>
    <scope>NUCLEOTIDE SEQUENCE [LARGE SCALE GENOMIC DNA]</scope>
    <source>
        <strain evidence="3 4">NBRC 108724</strain>
    </source>
</reference>
<dbReference type="AlphaFoldDB" id="A0A6L9XU26"/>
<evidence type="ECO:0000256" key="1">
    <source>
        <dbReference type="SAM" id="MobiDB-lite"/>
    </source>
</evidence>
<protein>
    <recommendedName>
        <fullName evidence="5">PilN domain-containing protein</fullName>
    </recommendedName>
</protein>
<evidence type="ECO:0000256" key="2">
    <source>
        <dbReference type="SAM" id="Phobius"/>
    </source>
</evidence>
<sequence>MTTITGRRGAVDEEGAERKGRSLRPKGAASRKGSDVDATPMGPLIVGIEPRVDLLPPEVRASRKRDALVRRLLVILVVVIVLILAAIGGSSLLAIQSQQALAAEQARTLELAQQQQKYGVVKQVQSQIQLTQAAEQVGASTEIDWNLFLAKAKATLPPGVTLTAISIDSASPLAPYQQSTVPLQGTRVAAVTLNVTSATLPDLPLWLRALAKLPGVADTAPGTVTLSEGGKYTATATIHLNESAFDNRFNTKEGK</sequence>
<evidence type="ECO:0008006" key="5">
    <source>
        <dbReference type="Google" id="ProtNLM"/>
    </source>
</evidence>
<comment type="caution">
    <text evidence="3">The sequence shown here is derived from an EMBL/GenBank/DDBJ whole genome shotgun (WGS) entry which is preliminary data.</text>
</comment>
<feature type="region of interest" description="Disordered" evidence="1">
    <location>
        <begin position="1"/>
        <end position="42"/>
    </location>
</feature>
<accession>A0A6L9XU26</accession>
<evidence type="ECO:0000313" key="4">
    <source>
        <dbReference type="Proteomes" id="UP000474967"/>
    </source>
</evidence>
<keyword evidence="4" id="KW-1185">Reference proteome</keyword>
<keyword evidence="2" id="KW-0812">Transmembrane</keyword>
<dbReference type="Proteomes" id="UP000474967">
    <property type="component" value="Unassembled WGS sequence"/>
</dbReference>
<gene>
    <name evidence="3" type="ORF">G3T36_01300</name>
</gene>
<dbReference type="RefSeq" id="WP_163287614.1">
    <property type="nucleotide sequence ID" value="NZ_JAAGWY010000001.1"/>
</dbReference>
<name>A0A6L9XU26_9MICO</name>